<protein>
    <submittedName>
        <fullName evidence="3">Host cell surface-exposed lipoprotein</fullName>
    </submittedName>
</protein>
<feature type="signal peptide" evidence="1">
    <location>
        <begin position="1"/>
        <end position="20"/>
    </location>
</feature>
<dbReference type="OrthoDB" id="2004788at2"/>
<evidence type="ECO:0000256" key="1">
    <source>
        <dbReference type="SAM" id="SignalP"/>
    </source>
</evidence>
<keyword evidence="3" id="KW-0449">Lipoprotein</keyword>
<dbReference type="InterPro" id="IPR011434">
    <property type="entry name" value="Ltp-like_HTH"/>
</dbReference>
<dbReference type="Pfam" id="PF07553">
    <property type="entry name" value="Lipoprotein_Ltp"/>
    <property type="match status" value="1"/>
</dbReference>
<evidence type="ECO:0000313" key="4">
    <source>
        <dbReference type="Proteomes" id="UP000243605"/>
    </source>
</evidence>
<dbReference type="RefSeq" id="WP_091473948.1">
    <property type="nucleotide sequence ID" value="NZ_FOIT01000001.1"/>
</dbReference>
<dbReference type="Proteomes" id="UP000243605">
    <property type="component" value="Unassembled WGS sequence"/>
</dbReference>
<dbReference type="AlphaFoldDB" id="A0A662Z3Z0"/>
<reference evidence="3 4" key="1">
    <citation type="submission" date="2016-10" db="EMBL/GenBank/DDBJ databases">
        <authorList>
            <person name="Varghese N."/>
            <person name="Submissions S."/>
        </authorList>
    </citation>
    <scope>NUCLEOTIDE SEQUENCE [LARGE SCALE GENOMIC DNA]</scope>
    <source>
        <strain evidence="3 4">IBRC-M10081</strain>
    </source>
</reference>
<keyword evidence="1" id="KW-0732">Signal</keyword>
<feature type="chain" id="PRO_5024928769" evidence="1">
    <location>
        <begin position="21"/>
        <end position="222"/>
    </location>
</feature>
<evidence type="ECO:0000313" key="3">
    <source>
        <dbReference type="EMBL" id="SEV88433.1"/>
    </source>
</evidence>
<sequence>MKRLLVLIVAMLLVPNLVKAEEELEDLLTKFEVVSGTFDEYYEIVTSFDDVSEVIEDEMYIIDDKILTIEDDLYLLENNELGRLDERLELIESEIDLLQKRLELFEYSLTLVGLYEESDQDNSEVSNRELSNTISKAEEWSELLFWSKVSIAERLVEIEKFPEDIANQAVEEMNADFNDNALNTARNWSDLLNWSNATIWENLQEVEGFTEEEADYAIENLE</sequence>
<keyword evidence="4" id="KW-1185">Reference proteome</keyword>
<name>A0A662Z3Z0_9STAP</name>
<evidence type="ECO:0000259" key="2">
    <source>
        <dbReference type="Pfam" id="PF07553"/>
    </source>
</evidence>
<accession>A0A662Z3Z0</accession>
<feature type="domain" description="Putative host cell surface-exposed lipoprotein Ltp-like HTH region" evidence="2">
    <location>
        <begin position="176"/>
        <end position="221"/>
    </location>
</feature>
<dbReference type="Gene3D" id="1.10.10.10">
    <property type="entry name" value="Winged helix-like DNA-binding domain superfamily/Winged helix DNA-binding domain"/>
    <property type="match status" value="1"/>
</dbReference>
<dbReference type="EMBL" id="FOIT01000001">
    <property type="protein sequence ID" value="SEV88433.1"/>
    <property type="molecule type" value="Genomic_DNA"/>
</dbReference>
<dbReference type="InterPro" id="IPR036388">
    <property type="entry name" value="WH-like_DNA-bd_sf"/>
</dbReference>
<gene>
    <name evidence="3" type="ORF">SAMN05192557_0721</name>
</gene>
<proteinExistence type="predicted"/>
<organism evidence="3 4">
    <name type="scientific">Aliicoccus persicus</name>
    <dbReference type="NCBI Taxonomy" id="930138"/>
    <lineage>
        <taxon>Bacteria</taxon>
        <taxon>Bacillati</taxon>
        <taxon>Bacillota</taxon>
        <taxon>Bacilli</taxon>
        <taxon>Bacillales</taxon>
        <taxon>Staphylococcaceae</taxon>
        <taxon>Aliicoccus</taxon>
    </lineage>
</organism>